<name>A0ABD1U217_9LAMI</name>
<gene>
    <name evidence="1" type="ORF">Adt_15287</name>
</gene>
<organism evidence="1 2">
    <name type="scientific">Abeliophyllum distichum</name>
    <dbReference type="NCBI Taxonomy" id="126358"/>
    <lineage>
        <taxon>Eukaryota</taxon>
        <taxon>Viridiplantae</taxon>
        <taxon>Streptophyta</taxon>
        <taxon>Embryophyta</taxon>
        <taxon>Tracheophyta</taxon>
        <taxon>Spermatophyta</taxon>
        <taxon>Magnoliopsida</taxon>
        <taxon>eudicotyledons</taxon>
        <taxon>Gunneridae</taxon>
        <taxon>Pentapetalae</taxon>
        <taxon>asterids</taxon>
        <taxon>lamiids</taxon>
        <taxon>Lamiales</taxon>
        <taxon>Oleaceae</taxon>
        <taxon>Forsythieae</taxon>
        <taxon>Abeliophyllum</taxon>
    </lineage>
</organism>
<dbReference type="EMBL" id="JBFOLK010000004">
    <property type="protein sequence ID" value="KAL2519040.1"/>
    <property type="molecule type" value="Genomic_DNA"/>
</dbReference>
<reference evidence="2" key="1">
    <citation type="submission" date="2024-07" db="EMBL/GenBank/DDBJ databases">
        <title>Two chromosome-level genome assemblies of Korean endemic species Abeliophyllum distichum and Forsythia ovata (Oleaceae).</title>
        <authorList>
            <person name="Jang H."/>
        </authorList>
    </citation>
    <scope>NUCLEOTIDE SEQUENCE [LARGE SCALE GENOMIC DNA]</scope>
</reference>
<proteinExistence type="predicted"/>
<accession>A0ABD1U217</accession>
<protein>
    <submittedName>
        <fullName evidence="1">Uncharacterized protein</fullName>
    </submittedName>
</protein>
<dbReference type="Proteomes" id="UP001604336">
    <property type="component" value="Unassembled WGS sequence"/>
</dbReference>
<sequence length="102" mass="10944">MFAGHLGELELVSLKLANSWAAVSGFAPMVQSCLSEYLWGSTEGTTTHALETITITFLSQLQHNNPLITVTSTSVSFTSFFFTTADRPASITKGTTTRALSP</sequence>
<keyword evidence="2" id="KW-1185">Reference proteome</keyword>
<comment type="caution">
    <text evidence="1">The sequence shown here is derived from an EMBL/GenBank/DDBJ whole genome shotgun (WGS) entry which is preliminary data.</text>
</comment>
<dbReference type="AlphaFoldDB" id="A0ABD1U217"/>
<evidence type="ECO:0000313" key="2">
    <source>
        <dbReference type="Proteomes" id="UP001604336"/>
    </source>
</evidence>
<evidence type="ECO:0000313" key="1">
    <source>
        <dbReference type="EMBL" id="KAL2519040.1"/>
    </source>
</evidence>